<feature type="transmembrane region" description="Helical" evidence="1">
    <location>
        <begin position="72"/>
        <end position="95"/>
    </location>
</feature>
<dbReference type="OMA" id="YMYVYIT"/>
<accession>A0A7L4P906</accession>
<reference evidence="2 3" key="1">
    <citation type="journal article" date="2020" name="Nat. Commun.">
        <title>The structures of two archaeal type IV pili illuminate evolutionary relationships.</title>
        <authorList>
            <person name="Wang F."/>
            <person name="Baquero D.P."/>
            <person name="Su Z."/>
            <person name="Beltran L.C."/>
            <person name="Prangishvili D."/>
            <person name="Krupovic M."/>
            <person name="Egelman E.H."/>
        </authorList>
    </citation>
    <scope>NUCLEOTIDE SEQUENCE [LARGE SCALE GENOMIC DNA]</scope>
    <source>
        <strain evidence="2 3">2GA</strain>
    </source>
</reference>
<dbReference type="EMBL" id="JAAVJF010000002">
    <property type="protein sequence ID" value="NYR15465.1"/>
    <property type="molecule type" value="Genomic_DNA"/>
</dbReference>
<organism evidence="2 3">
    <name type="scientific">Pyrobaculum arsenaticum</name>
    <dbReference type="NCBI Taxonomy" id="121277"/>
    <lineage>
        <taxon>Archaea</taxon>
        <taxon>Thermoproteota</taxon>
        <taxon>Thermoprotei</taxon>
        <taxon>Thermoproteales</taxon>
        <taxon>Thermoproteaceae</taxon>
        <taxon>Pyrobaculum</taxon>
    </lineage>
</organism>
<keyword evidence="1" id="KW-1133">Transmembrane helix</keyword>
<sequence length="127" mass="13434">MDFEKAIELTLRAGALVSAALIGLGLVLIYAFHGSGNYTIPQIASPKSPINSSQFPVLRVLRGVVAIHGLDYIYLGLMALMATPIAAVVLTLANFAKNKNVVYTAIVAIVLFNMLLSLLVLPLLLGG</sequence>
<keyword evidence="1" id="KW-0812">Transmembrane</keyword>
<feature type="transmembrane region" description="Helical" evidence="1">
    <location>
        <begin position="102"/>
        <end position="125"/>
    </location>
</feature>
<dbReference type="GeneID" id="5055918"/>
<evidence type="ECO:0000313" key="3">
    <source>
        <dbReference type="Proteomes" id="UP000554766"/>
    </source>
</evidence>
<dbReference type="AlphaFoldDB" id="A0A7L4P906"/>
<dbReference type="Pfam" id="PF07843">
    <property type="entry name" value="DUF1634"/>
    <property type="match status" value="1"/>
</dbReference>
<keyword evidence="1" id="KW-0472">Membrane</keyword>
<protein>
    <submittedName>
        <fullName evidence="2">DUF1634 domain-containing protein</fullName>
    </submittedName>
</protein>
<gene>
    <name evidence="2" type="ORF">HC235_05800</name>
</gene>
<name>A0A7L4P906_9CREN</name>
<evidence type="ECO:0000313" key="2">
    <source>
        <dbReference type="EMBL" id="NYR15465.1"/>
    </source>
</evidence>
<dbReference type="InterPro" id="IPR012861">
    <property type="entry name" value="DUF1634"/>
</dbReference>
<proteinExistence type="predicted"/>
<evidence type="ECO:0000256" key="1">
    <source>
        <dbReference type="SAM" id="Phobius"/>
    </source>
</evidence>
<comment type="caution">
    <text evidence="2">The sequence shown here is derived from an EMBL/GenBank/DDBJ whole genome shotgun (WGS) entry which is preliminary data.</text>
</comment>
<dbReference type="Proteomes" id="UP000554766">
    <property type="component" value="Unassembled WGS sequence"/>
</dbReference>
<keyword evidence="3" id="KW-1185">Reference proteome</keyword>
<dbReference type="RefSeq" id="WP_011900723.1">
    <property type="nucleotide sequence ID" value="NZ_JAAVJF010000002.1"/>
</dbReference>
<feature type="transmembrane region" description="Helical" evidence="1">
    <location>
        <begin position="12"/>
        <end position="32"/>
    </location>
</feature>